<dbReference type="Pfam" id="PF16868">
    <property type="entry name" value="NMT1_3"/>
    <property type="match status" value="1"/>
</dbReference>
<gene>
    <name evidence="2" type="ORF">TPSD3_12100</name>
</gene>
<feature type="chain" id="PRO_5013010274" evidence="1">
    <location>
        <begin position="26"/>
        <end position="334"/>
    </location>
</feature>
<dbReference type="RefSeq" id="WP_086488822.1">
    <property type="nucleotide sequence ID" value="NZ_MSLT01000019.1"/>
</dbReference>
<dbReference type="InterPro" id="IPR011852">
    <property type="entry name" value="TRAP_TAXI"/>
</dbReference>
<comment type="caution">
    <text evidence="2">The sequence shown here is derived from an EMBL/GenBank/DDBJ whole genome shotgun (WGS) entry which is preliminary data.</text>
</comment>
<dbReference type="EMBL" id="MSLT01000019">
    <property type="protein sequence ID" value="OUD12883.1"/>
    <property type="molecule type" value="Genomic_DNA"/>
</dbReference>
<protein>
    <submittedName>
        <fullName evidence="2">C4-dicarboxylate ABC transporter substrate-binding protein</fullName>
    </submittedName>
</protein>
<dbReference type="NCBIfam" id="TIGR02122">
    <property type="entry name" value="TRAP_TAXI"/>
    <property type="match status" value="1"/>
</dbReference>
<feature type="signal peptide" evidence="1">
    <location>
        <begin position="1"/>
        <end position="25"/>
    </location>
</feature>
<accession>A0A251X6K6</accession>
<evidence type="ECO:0000313" key="2">
    <source>
        <dbReference type="EMBL" id="OUD12883.1"/>
    </source>
</evidence>
<evidence type="ECO:0000256" key="1">
    <source>
        <dbReference type="SAM" id="SignalP"/>
    </source>
</evidence>
<dbReference type="AlphaFoldDB" id="A0A251X6K6"/>
<dbReference type="Gene3D" id="3.40.190.10">
    <property type="entry name" value="Periplasmic binding protein-like II"/>
    <property type="match status" value="2"/>
</dbReference>
<dbReference type="SUPFAM" id="SSF53850">
    <property type="entry name" value="Periplasmic binding protein-like II"/>
    <property type="match status" value="1"/>
</dbReference>
<dbReference type="PANTHER" id="PTHR42941:SF1">
    <property type="entry name" value="SLL1037 PROTEIN"/>
    <property type="match status" value="1"/>
</dbReference>
<dbReference type="CDD" id="cd13570">
    <property type="entry name" value="PBP2_TAXI_TRAP_like_2"/>
    <property type="match status" value="1"/>
</dbReference>
<dbReference type="Proteomes" id="UP000194798">
    <property type="component" value="Unassembled WGS sequence"/>
</dbReference>
<keyword evidence="3" id="KW-1185">Reference proteome</keyword>
<organism evidence="2 3">
    <name type="scientific">Thioflexithrix psekupsensis</name>
    <dbReference type="NCBI Taxonomy" id="1570016"/>
    <lineage>
        <taxon>Bacteria</taxon>
        <taxon>Pseudomonadati</taxon>
        <taxon>Pseudomonadota</taxon>
        <taxon>Gammaproteobacteria</taxon>
        <taxon>Thiotrichales</taxon>
        <taxon>Thioflexithrix</taxon>
    </lineage>
</organism>
<dbReference type="PANTHER" id="PTHR42941">
    <property type="entry name" value="SLL1037 PROTEIN"/>
    <property type="match status" value="1"/>
</dbReference>
<sequence length="334" mass="36336">MIHLKKWWLGFTVLSALSLTAFSNAAEIDKTGWPKSVKVGTASQGGTYFIYGAGWAGLMQETLGVNSSAEVTGGPTQNMALVQTGDLQLAMVTMGPAYDSWVGESELAPGVEMKDVRALFPMYKTPFQAIALKSSGIARVEDLAGKKVGFGPRGGTAGGNIPRWLKTLGIEVQEQYGGASDLAGQLQDGLLDAFFFAAGVPISAFSQVEAQTPVNLFSFSDEQITKLLAEYPSISPFVIPGGTYQSYPDDQNTVAMWNFTVAHKDLPESFIYEVMKLVLDDNNRMIQVHKAAEETKAENWESNTFMYFHPGAVKYYREKGFDIPSNLIPPEVKG</sequence>
<reference evidence="2 3" key="1">
    <citation type="submission" date="2016-12" db="EMBL/GenBank/DDBJ databases">
        <title>Thioflexothrix psekupsii D3 genome sequencing and assembly.</title>
        <authorList>
            <person name="Fomenkov A."/>
            <person name="Vincze T."/>
            <person name="Grabovich M."/>
            <person name="Anton B.P."/>
            <person name="Dubinina G."/>
            <person name="Orlova M."/>
            <person name="Belousova E."/>
            <person name="Roberts R.J."/>
        </authorList>
    </citation>
    <scope>NUCLEOTIDE SEQUENCE [LARGE SCALE GENOMIC DNA]</scope>
    <source>
        <strain evidence="2">D3</strain>
    </source>
</reference>
<proteinExistence type="predicted"/>
<keyword evidence="1" id="KW-0732">Signal</keyword>
<name>A0A251X6K6_9GAMM</name>
<dbReference type="OrthoDB" id="9780180at2"/>
<evidence type="ECO:0000313" key="3">
    <source>
        <dbReference type="Proteomes" id="UP000194798"/>
    </source>
</evidence>